<organism evidence="1 2">
    <name type="scientific">Pectobacterium brasiliense</name>
    <dbReference type="NCBI Taxonomy" id="180957"/>
    <lineage>
        <taxon>Bacteria</taxon>
        <taxon>Pseudomonadati</taxon>
        <taxon>Pseudomonadota</taxon>
        <taxon>Gammaproteobacteria</taxon>
        <taxon>Enterobacterales</taxon>
        <taxon>Pectobacteriaceae</taxon>
        <taxon>Pectobacterium</taxon>
    </lineage>
</organism>
<dbReference type="RefSeq" id="WP_182099990.1">
    <property type="nucleotide sequence ID" value="NZ_JAXHOZ010000091.1"/>
</dbReference>
<evidence type="ECO:0000313" key="1">
    <source>
        <dbReference type="EMBL" id="MDY4380348.1"/>
    </source>
</evidence>
<sequence>MREEITLDIAQFRATFQPLADAVAFPDEQIQAQFLMAQCYISPGRTLRGECLKNALYLMTAHLMWSAHLIAKGQTTANVVTGATISKVSVTMQPPPAKSAWQFWLSTSPFGLQLWALLNIKAAGGAYVGGLPERSAFRKVGGVFF</sequence>
<accession>A0AAW9HIY1</accession>
<dbReference type="AlphaFoldDB" id="A0AAW9HIY1"/>
<comment type="caution">
    <text evidence="1">The sequence shown here is derived from an EMBL/GenBank/DDBJ whole genome shotgun (WGS) entry which is preliminary data.</text>
</comment>
<dbReference type="Proteomes" id="UP001269968">
    <property type="component" value="Unassembled WGS sequence"/>
</dbReference>
<dbReference type="InterPro" id="IPR025127">
    <property type="entry name" value="DUF4054"/>
</dbReference>
<protein>
    <submittedName>
        <fullName evidence="1">DUF4054 domain-containing protein</fullName>
    </submittedName>
</protein>
<dbReference type="Pfam" id="PF13262">
    <property type="entry name" value="DUF4054"/>
    <property type="match status" value="1"/>
</dbReference>
<reference evidence="1" key="1">
    <citation type="submission" date="2023-11" db="EMBL/GenBank/DDBJ databases">
        <title>Comparative genomics revealed phylogeny of phytopathogenic Pectobacterium aroidearum based on whole-genome sequencing and function of putative horizontal acquire islands in P. aroidearum PccS1.</title>
        <authorList>
            <person name="Fan J."/>
            <person name="Yang L."/>
        </authorList>
    </citation>
    <scope>NUCLEOTIDE SEQUENCE</scope>
    <source>
        <strain evidence="1">NJAU140</strain>
    </source>
</reference>
<evidence type="ECO:0000313" key="2">
    <source>
        <dbReference type="Proteomes" id="UP001269968"/>
    </source>
</evidence>
<proteinExistence type="predicted"/>
<dbReference type="EMBL" id="JAXHOZ010000091">
    <property type="protein sequence ID" value="MDY4380348.1"/>
    <property type="molecule type" value="Genomic_DNA"/>
</dbReference>
<name>A0AAW9HIY1_9GAMM</name>
<gene>
    <name evidence="1" type="ORF">SOV92_21510</name>
</gene>